<gene>
    <name evidence="6" type="ORF">OCH7691_00355</name>
</gene>
<evidence type="ECO:0000256" key="2">
    <source>
        <dbReference type="ARBA" id="ARBA00022598"/>
    </source>
</evidence>
<dbReference type="Gene3D" id="3.40.50.261">
    <property type="entry name" value="Succinyl-CoA synthetase domains"/>
    <property type="match status" value="2"/>
</dbReference>
<dbReference type="PANTHER" id="PTHR43334:SF2">
    <property type="entry name" value="ACETATE--COA LIGASE [ADP-FORMING]"/>
    <property type="match status" value="1"/>
</dbReference>
<dbReference type="PANTHER" id="PTHR43334">
    <property type="entry name" value="ACETATE--COA LIGASE [ADP-FORMING]"/>
    <property type="match status" value="1"/>
</dbReference>
<accession>A0A1Y5RHF5</accession>
<evidence type="ECO:0000256" key="4">
    <source>
        <dbReference type="ARBA" id="ARBA00022840"/>
    </source>
</evidence>
<dbReference type="SUPFAM" id="SSF51735">
    <property type="entry name" value="NAD(P)-binding Rossmann-fold domains"/>
    <property type="match status" value="1"/>
</dbReference>
<dbReference type="RefSeq" id="WP_085881703.1">
    <property type="nucleotide sequence ID" value="NZ_FWFR01000001.1"/>
</dbReference>
<dbReference type="Pfam" id="PF13380">
    <property type="entry name" value="CoA_binding_2"/>
    <property type="match status" value="1"/>
</dbReference>
<dbReference type="SUPFAM" id="SSF52210">
    <property type="entry name" value="Succinyl-CoA synthetase domains"/>
    <property type="match status" value="2"/>
</dbReference>
<dbReference type="InterPro" id="IPR036291">
    <property type="entry name" value="NAD(P)-bd_dom_sf"/>
</dbReference>
<organism evidence="6 7">
    <name type="scientific">Oceanibacterium hippocampi</name>
    <dbReference type="NCBI Taxonomy" id="745714"/>
    <lineage>
        <taxon>Bacteria</taxon>
        <taxon>Pseudomonadati</taxon>
        <taxon>Pseudomonadota</taxon>
        <taxon>Alphaproteobacteria</taxon>
        <taxon>Sneathiellales</taxon>
        <taxon>Sneathiellaceae</taxon>
        <taxon>Oceanibacterium</taxon>
    </lineage>
</organism>
<dbReference type="InterPro" id="IPR003781">
    <property type="entry name" value="CoA-bd"/>
</dbReference>
<dbReference type="Proteomes" id="UP000193200">
    <property type="component" value="Unassembled WGS sequence"/>
</dbReference>
<keyword evidence="4" id="KW-0067">ATP-binding</keyword>
<dbReference type="SMART" id="SM00881">
    <property type="entry name" value="CoA_binding"/>
    <property type="match status" value="1"/>
</dbReference>
<sequence length="465" mass="47878">MTADLAPFFEPRSVAVVGAGERATSSGGAVLRNLRIGGYSGEIIPVNPKGGTILGLPVKASLRDLAEPADLAIIVIRPDLIPEAVEDAAASDHRNLLILPGGFTESGPEGIARDKQVRAIAARAGIRIAGPNCAGIIHIGPRMKFGGTFLRDFPPGGSIAMISQSGALAEEAIAFANDHALKLGTVVTVGNAMHLGITEYLDYLGDRDEVGGLLIYAESVSDRDAFTRVARRVAARKPIVMLVGGRGPAGIAAARAHTGDAIGGEAAIDAFCEAACAIRARSLRHLLLAAKGFGFYPDGIGGRVLILSNSGGPGVIATDRAEAETLQLPALPAAMAAALRARLPGEASVANPVDLLADAREDRFGEAFGLAQAHGPGTFDAVLGIHVVPFMVDADPVVARLVALAGQAKLPFFHAMMGTLPKKAEWFAALEAAGVPAFNDVEAMAEVAGLLARYPALKARAQAAS</sequence>
<name>A0A1Y5RHF5_9PROT</name>
<keyword evidence="2" id="KW-0436">Ligase</keyword>
<dbReference type="InParanoid" id="A0A1Y5RHF5"/>
<dbReference type="InterPro" id="IPR051538">
    <property type="entry name" value="Acyl-CoA_Synth/Transferase"/>
</dbReference>
<dbReference type="Gene3D" id="3.40.50.720">
    <property type="entry name" value="NAD(P)-binding Rossmann-like Domain"/>
    <property type="match status" value="1"/>
</dbReference>
<dbReference type="EMBL" id="FWFR01000001">
    <property type="protein sequence ID" value="SLN17482.1"/>
    <property type="molecule type" value="Genomic_DNA"/>
</dbReference>
<dbReference type="Pfam" id="PF13607">
    <property type="entry name" value="Succ_CoA_lig"/>
    <property type="match status" value="1"/>
</dbReference>
<keyword evidence="7" id="KW-1185">Reference proteome</keyword>
<feature type="domain" description="CoA-binding" evidence="5">
    <location>
        <begin position="8"/>
        <end position="103"/>
    </location>
</feature>
<evidence type="ECO:0000313" key="7">
    <source>
        <dbReference type="Proteomes" id="UP000193200"/>
    </source>
</evidence>
<dbReference type="InterPro" id="IPR016102">
    <property type="entry name" value="Succinyl-CoA_synth-like"/>
</dbReference>
<evidence type="ECO:0000313" key="6">
    <source>
        <dbReference type="EMBL" id="SLN17482.1"/>
    </source>
</evidence>
<dbReference type="GO" id="GO:0016874">
    <property type="term" value="F:ligase activity"/>
    <property type="evidence" value="ECO:0007669"/>
    <property type="project" value="UniProtKB-KW"/>
</dbReference>
<evidence type="ECO:0000259" key="5">
    <source>
        <dbReference type="SMART" id="SM00881"/>
    </source>
</evidence>
<dbReference type="GO" id="GO:0006099">
    <property type="term" value="P:tricarboxylic acid cycle"/>
    <property type="evidence" value="ECO:0007669"/>
    <property type="project" value="UniProtKB-KW"/>
</dbReference>
<reference evidence="6 7" key="1">
    <citation type="submission" date="2017-03" db="EMBL/GenBank/DDBJ databases">
        <authorList>
            <person name="Afonso C.L."/>
            <person name="Miller P.J."/>
            <person name="Scott M.A."/>
            <person name="Spackman E."/>
            <person name="Goraichik I."/>
            <person name="Dimitrov K.M."/>
            <person name="Suarez D.L."/>
            <person name="Swayne D.E."/>
        </authorList>
    </citation>
    <scope>NUCLEOTIDE SEQUENCE [LARGE SCALE GENOMIC DNA]</scope>
    <source>
        <strain evidence="6 7">CECT 7691</strain>
    </source>
</reference>
<dbReference type="InterPro" id="IPR032875">
    <property type="entry name" value="Succ_CoA_lig_flav_dom"/>
</dbReference>
<protein>
    <submittedName>
        <fullName evidence="6">Succinyl-CoA synthetase subunit alpha</fullName>
    </submittedName>
</protein>
<keyword evidence="3" id="KW-0547">Nucleotide-binding</keyword>
<dbReference type="GO" id="GO:0005524">
    <property type="term" value="F:ATP binding"/>
    <property type="evidence" value="ECO:0007669"/>
    <property type="project" value="UniProtKB-KW"/>
</dbReference>
<dbReference type="AlphaFoldDB" id="A0A1Y5RHF5"/>
<dbReference type="OrthoDB" id="9807426at2"/>
<proteinExistence type="predicted"/>
<evidence type="ECO:0000256" key="1">
    <source>
        <dbReference type="ARBA" id="ARBA00022532"/>
    </source>
</evidence>
<evidence type="ECO:0000256" key="3">
    <source>
        <dbReference type="ARBA" id="ARBA00022741"/>
    </source>
</evidence>
<keyword evidence="1" id="KW-0816">Tricarboxylic acid cycle</keyword>